<evidence type="ECO:0000256" key="1">
    <source>
        <dbReference type="ARBA" id="ARBA00001917"/>
    </source>
</evidence>
<dbReference type="InterPro" id="IPR029479">
    <property type="entry name" value="Nitroreductase"/>
</dbReference>
<keyword evidence="7" id="KW-0520">NAD</keyword>
<reference evidence="9" key="1">
    <citation type="submission" date="2017-05" db="EMBL/GenBank/DDBJ databases">
        <authorList>
            <person name="Song R."/>
            <person name="Chenine A.L."/>
            <person name="Ruprecht R.M."/>
        </authorList>
    </citation>
    <scope>NUCLEOTIDE SEQUENCE</scope>
    <source>
        <strain evidence="9">Kingella_eburonensis</strain>
    </source>
</reference>
<dbReference type="Proteomes" id="UP000215450">
    <property type="component" value="Unassembled WGS sequence"/>
</dbReference>
<dbReference type="CDD" id="cd02149">
    <property type="entry name" value="NfsB-like"/>
    <property type="match status" value="1"/>
</dbReference>
<keyword evidence="6 9" id="KW-0560">Oxidoreductase</keyword>
<dbReference type="SUPFAM" id="SSF55469">
    <property type="entry name" value="FMN-dependent nitroreductase-like"/>
    <property type="match status" value="1"/>
</dbReference>
<gene>
    <name evidence="9" type="ORF">KEBURONENSIS_00097</name>
</gene>
<proteinExistence type="inferred from homology"/>
<evidence type="ECO:0000313" key="9">
    <source>
        <dbReference type="EMBL" id="SMQ11742.1"/>
    </source>
</evidence>
<dbReference type="GO" id="GO:0046857">
    <property type="term" value="F:oxidoreductase activity, acting on other nitrogenous compounds as donors, with NAD or NADP as acceptor"/>
    <property type="evidence" value="ECO:0007669"/>
    <property type="project" value="TreeGrafter"/>
</dbReference>
<dbReference type="AlphaFoldDB" id="A0A238HEF9"/>
<dbReference type="GO" id="GO:0046256">
    <property type="term" value="P:2,4,6-trinitrotoluene catabolic process"/>
    <property type="evidence" value="ECO:0007669"/>
    <property type="project" value="TreeGrafter"/>
</dbReference>
<organism evidence="9">
    <name type="scientific">Kingella negevensis</name>
    <dbReference type="NCBI Taxonomy" id="1522312"/>
    <lineage>
        <taxon>Bacteria</taxon>
        <taxon>Pseudomonadati</taxon>
        <taxon>Pseudomonadota</taxon>
        <taxon>Betaproteobacteria</taxon>
        <taxon>Neisseriales</taxon>
        <taxon>Neisseriaceae</taxon>
        <taxon>Kingella</taxon>
    </lineage>
</organism>
<sequence length="222" mass="25021">MSQFFNRDEVLAAYKYRKSCRYYDASKKISNEDFNFILDLGRLSPSSVGSEPWKFVVIQSPELREKIKPFSWGMQATLDTASHIVVILAKKNVTANSELLVESIKRRGVTDPEMVEKTIAKYHDFQVNDMKTAGNERALFDWCSKQTYIALANMMTGAALVGIDSCPIEGFNYDEMNKALAEAGAFDPEEWGVSVAATFGYRSQDIAEKARKSAEEVVVWLK</sequence>
<evidence type="ECO:0000256" key="3">
    <source>
        <dbReference type="ARBA" id="ARBA00022630"/>
    </source>
</evidence>
<evidence type="ECO:0000256" key="2">
    <source>
        <dbReference type="ARBA" id="ARBA00007118"/>
    </source>
</evidence>
<dbReference type="InterPro" id="IPR000415">
    <property type="entry name" value="Nitroreductase-like"/>
</dbReference>
<accession>A0A238HEF9</accession>
<dbReference type="PANTHER" id="PTHR23026:SF125">
    <property type="entry name" value="OXYGEN-INSENSITIVE NAD(P)H NITROREDUCTASE"/>
    <property type="match status" value="1"/>
</dbReference>
<dbReference type="Pfam" id="PF00881">
    <property type="entry name" value="Nitroreductase"/>
    <property type="match status" value="1"/>
</dbReference>
<evidence type="ECO:0000256" key="6">
    <source>
        <dbReference type="ARBA" id="ARBA00023002"/>
    </source>
</evidence>
<keyword evidence="11" id="KW-1185">Reference proteome</keyword>
<dbReference type="EC" id="1.-.-.-" evidence="9"/>
<name>A0A238HEF9_9NEIS</name>
<dbReference type="EMBL" id="FXUV01000001">
    <property type="protein sequence ID" value="SMQ11742.1"/>
    <property type="molecule type" value="Genomic_DNA"/>
</dbReference>
<dbReference type="PANTHER" id="PTHR23026">
    <property type="entry name" value="NADPH NITROREDUCTASE"/>
    <property type="match status" value="1"/>
</dbReference>
<dbReference type="OrthoDB" id="9809288at2"/>
<dbReference type="GO" id="GO:0005829">
    <property type="term" value="C:cytosol"/>
    <property type="evidence" value="ECO:0007669"/>
    <property type="project" value="TreeGrafter"/>
</dbReference>
<evidence type="ECO:0000256" key="7">
    <source>
        <dbReference type="ARBA" id="ARBA00023027"/>
    </source>
</evidence>
<dbReference type="GeneID" id="83626181"/>
<keyword evidence="4" id="KW-0288">FMN</keyword>
<dbReference type="Gene3D" id="3.40.109.10">
    <property type="entry name" value="NADH Oxidase"/>
    <property type="match status" value="1"/>
</dbReference>
<evidence type="ECO:0000256" key="5">
    <source>
        <dbReference type="ARBA" id="ARBA00022857"/>
    </source>
</evidence>
<reference evidence="10" key="3">
    <citation type="submission" date="2017-06" db="EMBL/GenBank/DDBJ databases">
        <authorList>
            <person name="Kim H.J."/>
            <person name="Triplett B.A."/>
        </authorList>
    </citation>
    <scope>NUCLEOTIDE SEQUENCE [LARGE SCALE GENOMIC DNA]</scope>
    <source>
        <strain evidence="10">Kingella_eburonensis</strain>
    </source>
</reference>
<feature type="domain" description="Nitroreductase" evidence="8">
    <location>
        <begin position="15"/>
        <end position="181"/>
    </location>
</feature>
<dbReference type="InterPro" id="IPR050627">
    <property type="entry name" value="Nitroreductase/BluB"/>
</dbReference>
<dbReference type="RefSeq" id="WP_085815688.1">
    <property type="nucleotide sequence ID" value="NZ_CP123447.1"/>
</dbReference>
<dbReference type="InterPro" id="IPR033878">
    <property type="entry name" value="NfsB-like"/>
</dbReference>
<dbReference type="EMBL" id="FXUV02000001">
    <property type="protein sequence ID" value="SNB51517.1"/>
    <property type="molecule type" value="Genomic_DNA"/>
</dbReference>
<evidence type="ECO:0000313" key="11">
    <source>
        <dbReference type="Proteomes" id="UP000215450"/>
    </source>
</evidence>
<evidence type="ECO:0000313" key="10">
    <source>
        <dbReference type="EMBL" id="SNB51517.1"/>
    </source>
</evidence>
<comment type="similarity">
    <text evidence="2">Belongs to the nitroreductase family.</text>
</comment>
<dbReference type="STRING" id="1522312.GCA_900177895_02096"/>
<keyword evidence="5" id="KW-0521">NADP</keyword>
<evidence type="ECO:0000256" key="4">
    <source>
        <dbReference type="ARBA" id="ARBA00022643"/>
    </source>
</evidence>
<comment type="cofactor">
    <cofactor evidence="1">
        <name>FMN</name>
        <dbReference type="ChEBI" id="CHEBI:58210"/>
    </cofactor>
</comment>
<evidence type="ECO:0000259" key="8">
    <source>
        <dbReference type="Pfam" id="PF00881"/>
    </source>
</evidence>
<reference evidence="11" key="2">
    <citation type="submission" date="2017-06" db="EMBL/GenBank/DDBJ databases">
        <authorList>
            <person name="Laurent S."/>
        </authorList>
    </citation>
    <scope>NUCLEOTIDE SEQUENCE [LARGE SCALE GENOMIC DNA]</scope>
</reference>
<protein>
    <submittedName>
        <fullName evidence="9">Putative NAD(P)H nitroreductase</fullName>
        <ecNumber evidence="9">1.-.-.-</ecNumber>
    </submittedName>
</protein>
<keyword evidence="3" id="KW-0285">Flavoprotein</keyword>